<dbReference type="EMBL" id="RBAN01000004">
    <property type="protein sequence ID" value="RKN53280.1"/>
    <property type="molecule type" value="Genomic_DNA"/>
</dbReference>
<name>A0A3A9ZYZ5_9ACTN</name>
<comment type="caution">
    <text evidence="9">The sequence shown here is derived from an EMBL/GenBank/DDBJ whole genome shotgun (WGS) entry which is preliminary data.</text>
</comment>
<keyword evidence="2" id="KW-0805">Transcription regulation</keyword>
<feature type="domain" description="HTH luxR-type" evidence="7">
    <location>
        <begin position="377"/>
        <end position="442"/>
    </location>
</feature>
<evidence type="ECO:0000259" key="7">
    <source>
        <dbReference type="PROSITE" id="PS50043"/>
    </source>
</evidence>
<dbReference type="OrthoDB" id="9808843at2"/>
<dbReference type="InterPro" id="IPR001789">
    <property type="entry name" value="Sig_transdc_resp-reg_receiver"/>
</dbReference>
<dbReference type="PANTHER" id="PTHR43214:SF24">
    <property type="entry name" value="TRANSCRIPTIONAL REGULATORY PROTEIN NARL-RELATED"/>
    <property type="match status" value="1"/>
</dbReference>
<evidence type="ECO:0000256" key="1">
    <source>
        <dbReference type="ARBA" id="ARBA00022553"/>
    </source>
</evidence>
<evidence type="ECO:0000256" key="6">
    <source>
        <dbReference type="SAM" id="MobiDB-lite"/>
    </source>
</evidence>
<protein>
    <submittedName>
        <fullName evidence="9">Response regulator</fullName>
    </submittedName>
</protein>
<dbReference type="SMART" id="SM00448">
    <property type="entry name" value="REC"/>
    <property type="match status" value="1"/>
</dbReference>
<organism evidence="9 10">
    <name type="scientific">Micromonospora costi</name>
    <dbReference type="NCBI Taxonomy" id="1530042"/>
    <lineage>
        <taxon>Bacteria</taxon>
        <taxon>Bacillati</taxon>
        <taxon>Actinomycetota</taxon>
        <taxon>Actinomycetes</taxon>
        <taxon>Micromonosporales</taxon>
        <taxon>Micromonosporaceae</taxon>
        <taxon>Micromonospora</taxon>
    </lineage>
</organism>
<dbReference type="SUPFAM" id="SSF52172">
    <property type="entry name" value="CheY-like"/>
    <property type="match status" value="1"/>
</dbReference>
<dbReference type="InterPro" id="IPR000792">
    <property type="entry name" value="Tscrpt_reg_LuxR_C"/>
</dbReference>
<keyword evidence="10" id="KW-1185">Reference proteome</keyword>
<feature type="compositionally biased region" description="Low complexity" evidence="6">
    <location>
        <begin position="83"/>
        <end position="106"/>
    </location>
</feature>
<dbReference type="InterPro" id="IPR011006">
    <property type="entry name" value="CheY-like_superfamily"/>
</dbReference>
<reference evidence="9 10" key="1">
    <citation type="journal article" date="2015" name="Int. J. Syst. Evol. Microbiol.">
        <title>Micromonospora costi sp. nov., isolated from a leaf of Costus speciosus.</title>
        <authorList>
            <person name="Thawai C."/>
        </authorList>
    </citation>
    <scope>NUCLEOTIDE SEQUENCE [LARGE SCALE GENOMIC DNA]</scope>
    <source>
        <strain evidence="9 10">CS1-12</strain>
    </source>
</reference>
<gene>
    <name evidence="9" type="ORF">D7193_25505</name>
</gene>
<feature type="region of interest" description="Disordered" evidence="6">
    <location>
        <begin position="1"/>
        <end position="212"/>
    </location>
</feature>
<dbReference type="CDD" id="cd06170">
    <property type="entry name" value="LuxR_C_like"/>
    <property type="match status" value="1"/>
</dbReference>
<dbReference type="CDD" id="cd17535">
    <property type="entry name" value="REC_NarL-like"/>
    <property type="match status" value="1"/>
</dbReference>
<dbReference type="SMART" id="SM00421">
    <property type="entry name" value="HTH_LUXR"/>
    <property type="match status" value="1"/>
</dbReference>
<dbReference type="InterPro" id="IPR016032">
    <property type="entry name" value="Sig_transdc_resp-reg_C-effctor"/>
</dbReference>
<dbReference type="PRINTS" id="PR00038">
    <property type="entry name" value="HTHLUXR"/>
</dbReference>
<evidence type="ECO:0000259" key="8">
    <source>
        <dbReference type="PROSITE" id="PS50110"/>
    </source>
</evidence>
<evidence type="ECO:0000256" key="5">
    <source>
        <dbReference type="PROSITE-ProRule" id="PRU00169"/>
    </source>
</evidence>
<feature type="compositionally biased region" description="Low complexity" evidence="6">
    <location>
        <begin position="182"/>
        <end position="200"/>
    </location>
</feature>
<dbReference type="InterPro" id="IPR058245">
    <property type="entry name" value="NreC/VraR/RcsB-like_REC"/>
</dbReference>
<accession>A0A3A9ZYZ5</accession>
<evidence type="ECO:0000256" key="3">
    <source>
        <dbReference type="ARBA" id="ARBA00023125"/>
    </source>
</evidence>
<evidence type="ECO:0000313" key="9">
    <source>
        <dbReference type="EMBL" id="RKN53280.1"/>
    </source>
</evidence>
<proteinExistence type="predicted"/>
<sequence length="448" mass="47762">MGGTPVTRRPGGLRVAADRLGRVRGGARRAVADRPRPARHRLARPGADHRPRGGHPAPAQARRGGGGAHRHRGREPARDGRATPHAHGPAGAIGRRPPRAGGQPRGSARHRARGVARRAPGTADGRATRRGVTGRTGRRLQDRAGGAQQRGAVRRADGRGGAGGPGRDVRGGHGGRHRPGRRVAGLAGRRSRAGRVAGADRQPRRHAVGRARRRRLPCHRADPGRGGVSGIRVLLVDDQALLRRSLAMIIENEPDLDVVGEAGDGAHAVACARTSRPDVILMDVRMPHLDGLVATRRICADPALSSARVLVLSMFELDEYVYEALHAGASGFLLKDARPDELIDAIRRTHRGESLFAPSILTRLVAHYVTAPRPDRPTPALRGLTGREVEVLTLIGGGLSNDEIATALVISVKTVKTHITHLMAKLAVRDRAQLVIAAFDAGLVRPRR</sequence>
<dbReference type="PANTHER" id="PTHR43214">
    <property type="entry name" value="TWO-COMPONENT RESPONSE REGULATOR"/>
    <property type="match status" value="1"/>
</dbReference>
<dbReference type="PROSITE" id="PS50110">
    <property type="entry name" value="RESPONSE_REGULATORY"/>
    <property type="match status" value="1"/>
</dbReference>
<feature type="domain" description="Response regulatory" evidence="8">
    <location>
        <begin position="232"/>
        <end position="350"/>
    </location>
</feature>
<feature type="compositionally biased region" description="Basic residues" evidence="6">
    <location>
        <begin position="107"/>
        <end position="116"/>
    </location>
</feature>
<dbReference type="Gene3D" id="3.40.50.2300">
    <property type="match status" value="1"/>
</dbReference>
<keyword evidence="3" id="KW-0238">DNA-binding</keyword>
<dbReference type="Pfam" id="PF00072">
    <property type="entry name" value="Response_reg"/>
    <property type="match status" value="1"/>
</dbReference>
<dbReference type="GO" id="GO:0003677">
    <property type="term" value="F:DNA binding"/>
    <property type="evidence" value="ECO:0007669"/>
    <property type="project" value="UniProtKB-KW"/>
</dbReference>
<dbReference type="PROSITE" id="PS00622">
    <property type="entry name" value="HTH_LUXR_1"/>
    <property type="match status" value="1"/>
</dbReference>
<keyword evidence="4" id="KW-0804">Transcription</keyword>
<dbReference type="InterPro" id="IPR039420">
    <property type="entry name" value="WalR-like"/>
</dbReference>
<feature type="modified residue" description="4-aspartylphosphate" evidence="5">
    <location>
        <position position="283"/>
    </location>
</feature>
<dbReference type="Proteomes" id="UP000279968">
    <property type="component" value="Unassembled WGS sequence"/>
</dbReference>
<dbReference type="GO" id="GO:0006355">
    <property type="term" value="P:regulation of DNA-templated transcription"/>
    <property type="evidence" value="ECO:0007669"/>
    <property type="project" value="InterPro"/>
</dbReference>
<dbReference type="GO" id="GO:0000160">
    <property type="term" value="P:phosphorelay signal transduction system"/>
    <property type="evidence" value="ECO:0007669"/>
    <property type="project" value="InterPro"/>
</dbReference>
<evidence type="ECO:0000256" key="4">
    <source>
        <dbReference type="ARBA" id="ARBA00023163"/>
    </source>
</evidence>
<feature type="compositionally biased region" description="Basic residues" evidence="6">
    <location>
        <begin position="203"/>
        <end position="212"/>
    </location>
</feature>
<dbReference type="PROSITE" id="PS50043">
    <property type="entry name" value="HTH_LUXR_2"/>
    <property type="match status" value="1"/>
</dbReference>
<dbReference type="SUPFAM" id="SSF46894">
    <property type="entry name" value="C-terminal effector domain of the bipartite response regulators"/>
    <property type="match status" value="1"/>
</dbReference>
<evidence type="ECO:0000313" key="10">
    <source>
        <dbReference type="Proteomes" id="UP000279968"/>
    </source>
</evidence>
<dbReference type="Pfam" id="PF00196">
    <property type="entry name" value="GerE"/>
    <property type="match status" value="1"/>
</dbReference>
<keyword evidence="1 5" id="KW-0597">Phosphoprotein</keyword>
<evidence type="ECO:0000256" key="2">
    <source>
        <dbReference type="ARBA" id="ARBA00023015"/>
    </source>
</evidence>
<feature type="compositionally biased region" description="Low complexity" evidence="6">
    <location>
        <begin position="117"/>
        <end position="135"/>
    </location>
</feature>
<dbReference type="AlphaFoldDB" id="A0A3A9ZYZ5"/>